<organism evidence="6">
    <name type="scientific">freshwater metagenome</name>
    <dbReference type="NCBI Taxonomy" id="449393"/>
    <lineage>
        <taxon>unclassified sequences</taxon>
        <taxon>metagenomes</taxon>
        <taxon>ecological metagenomes</taxon>
    </lineage>
</organism>
<dbReference type="CDD" id="cd00056">
    <property type="entry name" value="ENDO3c"/>
    <property type="match status" value="1"/>
</dbReference>
<evidence type="ECO:0000256" key="2">
    <source>
        <dbReference type="ARBA" id="ARBA00022763"/>
    </source>
</evidence>
<dbReference type="SUPFAM" id="SSF48150">
    <property type="entry name" value="DNA-glycosylase"/>
    <property type="match status" value="1"/>
</dbReference>
<name>A0A6J6JV07_9ZZZZ</name>
<dbReference type="FunFam" id="1.10.340.30:FF:000004">
    <property type="entry name" value="DNA-3-methyladenine glycosylase II"/>
    <property type="match status" value="1"/>
</dbReference>
<comment type="similarity">
    <text evidence="1">Belongs to the alkylbase DNA glycosidase AlkA family.</text>
</comment>
<evidence type="ECO:0000313" key="6">
    <source>
        <dbReference type="EMBL" id="CAB4641167.1"/>
    </source>
</evidence>
<dbReference type="GO" id="GO:0006307">
    <property type="term" value="P:DNA alkylation repair"/>
    <property type="evidence" value="ECO:0007669"/>
    <property type="project" value="TreeGrafter"/>
</dbReference>
<dbReference type="Gene3D" id="1.10.340.30">
    <property type="entry name" value="Hypothetical protein, domain 2"/>
    <property type="match status" value="1"/>
</dbReference>
<accession>A0A6J6JV07</accession>
<dbReference type="AlphaFoldDB" id="A0A6J6JV07"/>
<dbReference type="GO" id="GO:0008725">
    <property type="term" value="F:DNA-3-methyladenine glycosylase activity"/>
    <property type="evidence" value="ECO:0007669"/>
    <property type="project" value="TreeGrafter"/>
</dbReference>
<evidence type="ECO:0000313" key="5">
    <source>
        <dbReference type="EMBL" id="CAB4590576.1"/>
    </source>
</evidence>
<keyword evidence="3" id="KW-0234">DNA repair</keyword>
<dbReference type="SMART" id="SM00478">
    <property type="entry name" value="ENDO3c"/>
    <property type="match status" value="1"/>
</dbReference>
<protein>
    <submittedName>
        <fullName evidence="6">Unannotated protein</fullName>
    </submittedName>
</protein>
<dbReference type="EMBL" id="CAEZVV010000027">
    <property type="protein sequence ID" value="CAB4641167.1"/>
    <property type="molecule type" value="Genomic_DNA"/>
</dbReference>
<dbReference type="InterPro" id="IPR003265">
    <property type="entry name" value="HhH-GPD_domain"/>
</dbReference>
<dbReference type="GO" id="GO:0006285">
    <property type="term" value="P:base-excision repair, AP site formation"/>
    <property type="evidence" value="ECO:0007669"/>
    <property type="project" value="TreeGrafter"/>
</dbReference>
<feature type="domain" description="HhH-GPD" evidence="4">
    <location>
        <begin position="49"/>
        <end position="202"/>
    </location>
</feature>
<dbReference type="InterPro" id="IPR011257">
    <property type="entry name" value="DNA_glycosylase"/>
</dbReference>
<dbReference type="InterPro" id="IPR051912">
    <property type="entry name" value="Alkylbase_DNA_Glycosylase/TA"/>
</dbReference>
<dbReference type="GO" id="GO:0043916">
    <property type="term" value="F:DNA-7-methylguanine glycosylase activity"/>
    <property type="evidence" value="ECO:0007669"/>
    <property type="project" value="TreeGrafter"/>
</dbReference>
<evidence type="ECO:0000256" key="3">
    <source>
        <dbReference type="ARBA" id="ARBA00023204"/>
    </source>
</evidence>
<evidence type="ECO:0000256" key="1">
    <source>
        <dbReference type="ARBA" id="ARBA00010817"/>
    </source>
</evidence>
<dbReference type="PANTHER" id="PTHR43003:SF5">
    <property type="entry name" value="DNA-3-METHYLADENINE GLYCOSYLASE"/>
    <property type="match status" value="1"/>
</dbReference>
<proteinExistence type="inferred from homology"/>
<dbReference type="GO" id="GO:0032131">
    <property type="term" value="F:alkylated DNA binding"/>
    <property type="evidence" value="ECO:0007669"/>
    <property type="project" value="TreeGrafter"/>
</dbReference>
<reference evidence="6" key="1">
    <citation type="submission" date="2020-05" db="EMBL/GenBank/DDBJ databases">
        <authorList>
            <person name="Chiriac C."/>
            <person name="Salcher M."/>
            <person name="Ghai R."/>
            <person name="Kavagutti S V."/>
        </authorList>
    </citation>
    <scope>NUCLEOTIDE SEQUENCE</scope>
</reference>
<gene>
    <name evidence="5" type="ORF">UFOPK1711_01800</name>
    <name evidence="6" type="ORF">UFOPK2143_00669</name>
</gene>
<dbReference type="Pfam" id="PF00730">
    <property type="entry name" value="HhH-GPD"/>
    <property type="match status" value="1"/>
</dbReference>
<dbReference type="PANTHER" id="PTHR43003">
    <property type="entry name" value="DNA-3-METHYLADENINE GLYCOSYLASE"/>
    <property type="match status" value="1"/>
</dbReference>
<dbReference type="GO" id="GO:0005634">
    <property type="term" value="C:nucleus"/>
    <property type="evidence" value="ECO:0007669"/>
    <property type="project" value="TreeGrafter"/>
</dbReference>
<dbReference type="GO" id="GO:0032993">
    <property type="term" value="C:protein-DNA complex"/>
    <property type="evidence" value="ECO:0007669"/>
    <property type="project" value="TreeGrafter"/>
</dbReference>
<sequence length="208" mass="22752">MAANHLKATEDLVQRDPVLAELVERHGPMRIGAAPPVAKRFETLANAIASQQLNGRAAQTIWGRVLRKVEGSFTAEAVLAVPESSWRDAGLSGAKATSLIDLAQHVADGRVQLDRVGRMSDSEVVTHLTAVRGIGPWTAQMFLMFSLRRLDVWPTGDYGVRIGYGKAFRRGATPTAKELEPLGDRFRPYRSVVAWYCWAAADDPEVSA</sequence>
<dbReference type="Gene3D" id="1.10.1670.40">
    <property type="match status" value="1"/>
</dbReference>
<dbReference type="EMBL" id="CAEZTR010000166">
    <property type="protein sequence ID" value="CAB4590576.1"/>
    <property type="molecule type" value="Genomic_DNA"/>
</dbReference>
<keyword evidence="2" id="KW-0227">DNA damage</keyword>
<evidence type="ECO:0000259" key="4">
    <source>
        <dbReference type="SMART" id="SM00478"/>
    </source>
</evidence>